<dbReference type="EMBL" id="BSXW01000989">
    <property type="protein sequence ID" value="GMF32461.1"/>
    <property type="molecule type" value="Genomic_DNA"/>
</dbReference>
<gene>
    <name evidence="2" type="ORF">Plil01_001387500</name>
</gene>
<comment type="caution">
    <text evidence="2">The sequence shown here is derived from an EMBL/GenBank/DDBJ whole genome shotgun (WGS) entry which is preliminary data.</text>
</comment>
<proteinExistence type="predicted"/>
<dbReference type="Proteomes" id="UP001165083">
    <property type="component" value="Unassembled WGS sequence"/>
</dbReference>
<dbReference type="OrthoDB" id="268763at2759"/>
<sequence>MFPNFTSLAQREQKRQELLERTQRRVRQAKAKREMYEGASWATDIANAVITVPKKATTTTQTDASVGTDVVKENLDDIIDQAIAQSELKKSLSDENSVEIPEVSTTPEVNVKPMMVDTGVEAKPLIVDVGVSAKPSTVDVGINNTPIMNDAMVGEDAPDNTENYTFSDGDNDEIEEQKRSTQAVAEIFEVYPILAELGIHPLASNGRQLTKYYIGKDAKTYSIRLNKLVLVPSIIWSETYDHIRVVLTNDVHFLNYINERRERNEMGKEDKNTPYQVWEYIGLKRKRINAPDGDIGDRTKQRLDDSFLFDNSSSTTSDQTDSKIKLFWIISKNTQLLESNGLKKKIVPILNGTSKSTPIDNDGYVWVDGNSINVYGKESVRDYWE</sequence>
<protein>
    <submittedName>
        <fullName evidence="2">Unnamed protein product</fullName>
    </submittedName>
</protein>
<reference evidence="2" key="1">
    <citation type="submission" date="2023-04" db="EMBL/GenBank/DDBJ databases">
        <title>Phytophthora lilii NBRC 32176.</title>
        <authorList>
            <person name="Ichikawa N."/>
            <person name="Sato H."/>
            <person name="Tonouchi N."/>
        </authorList>
    </citation>
    <scope>NUCLEOTIDE SEQUENCE</scope>
    <source>
        <strain evidence="2">NBRC 32176</strain>
    </source>
</reference>
<evidence type="ECO:0000256" key="1">
    <source>
        <dbReference type="SAM" id="Coils"/>
    </source>
</evidence>
<feature type="coiled-coil region" evidence="1">
    <location>
        <begin position="12"/>
        <end position="39"/>
    </location>
</feature>
<evidence type="ECO:0000313" key="2">
    <source>
        <dbReference type="EMBL" id="GMF32461.1"/>
    </source>
</evidence>
<name>A0A9W6X6H0_9STRA</name>
<accession>A0A9W6X6H0</accession>
<evidence type="ECO:0000313" key="3">
    <source>
        <dbReference type="Proteomes" id="UP001165083"/>
    </source>
</evidence>
<keyword evidence="3" id="KW-1185">Reference proteome</keyword>
<dbReference type="AlphaFoldDB" id="A0A9W6X6H0"/>
<organism evidence="2 3">
    <name type="scientific">Phytophthora lilii</name>
    <dbReference type="NCBI Taxonomy" id="2077276"/>
    <lineage>
        <taxon>Eukaryota</taxon>
        <taxon>Sar</taxon>
        <taxon>Stramenopiles</taxon>
        <taxon>Oomycota</taxon>
        <taxon>Peronosporomycetes</taxon>
        <taxon>Peronosporales</taxon>
        <taxon>Peronosporaceae</taxon>
        <taxon>Phytophthora</taxon>
    </lineage>
</organism>
<keyword evidence="1" id="KW-0175">Coiled coil</keyword>